<dbReference type="EMBL" id="ASVY01000002">
    <property type="protein sequence ID" value="EOT61644.1"/>
    <property type="molecule type" value="Genomic_DNA"/>
</dbReference>
<comment type="caution">
    <text evidence="3">The sequence shown here is derived from an EMBL/GenBank/DDBJ whole genome shotgun (WGS) entry which is preliminary data.</text>
</comment>
<organism evidence="3 5">
    <name type="scientific">Enterococcus haemoperoxidus ATCC BAA-382</name>
    <dbReference type="NCBI Taxonomy" id="1158608"/>
    <lineage>
        <taxon>Bacteria</taxon>
        <taxon>Bacillati</taxon>
        <taxon>Bacillota</taxon>
        <taxon>Bacilli</taxon>
        <taxon>Lactobacillales</taxon>
        <taxon>Enterococcaceae</taxon>
        <taxon>Enterococcus</taxon>
    </lineage>
</organism>
<evidence type="ECO:0000256" key="1">
    <source>
        <dbReference type="PROSITE-ProRule" id="PRU00169"/>
    </source>
</evidence>
<dbReference type="PANTHER" id="PTHR37299">
    <property type="entry name" value="TRANSCRIPTIONAL REGULATOR-RELATED"/>
    <property type="match status" value="1"/>
</dbReference>
<dbReference type="Pfam" id="PF04397">
    <property type="entry name" value="LytTR"/>
    <property type="match status" value="1"/>
</dbReference>
<dbReference type="eggNOG" id="COG3279">
    <property type="taxonomic scope" value="Bacteria"/>
</dbReference>
<dbReference type="Gene3D" id="2.40.50.1020">
    <property type="entry name" value="LytTr DNA-binding domain"/>
    <property type="match status" value="1"/>
</dbReference>
<evidence type="ECO:0000313" key="4">
    <source>
        <dbReference type="EMBL" id="EOT61644.1"/>
    </source>
</evidence>
<gene>
    <name evidence="4" type="ORF">I583_00626</name>
    <name evidence="3" type="ORF">UAW_02942</name>
</gene>
<dbReference type="InterPro" id="IPR046947">
    <property type="entry name" value="LytR-like"/>
</dbReference>
<sequence>MNIYVIEDDNQQRKQIIHYLNECKHIFFDLKISTLSNHLTFMEEIPKLTINDNDVFFLDIDLMTTYTGIDLALEIRKYNAKCSIIFLTSLEDQAISVLNNNIFPLGYLIKNFKNPSETKQIIIEMIKKSQLTSKNFWRFKQDKVEFSSGSETLFFNARDICYIQSLKGFNGRVLVKTLTEETIIEAKIGKIKKQLQQEYMMTSLQSYIINLENIISIDRKNEQILFDGQQLLSIGAKSIDKVKKALRVYSDD</sequence>
<evidence type="ECO:0000313" key="3">
    <source>
        <dbReference type="EMBL" id="EOH92901.1"/>
    </source>
</evidence>
<dbReference type="AlphaFoldDB" id="R2SJ58"/>
<keyword evidence="1" id="KW-0597">Phosphoprotein</keyword>
<feature type="modified residue" description="4-aspartylphosphate" evidence="1">
    <location>
        <position position="59"/>
    </location>
</feature>
<dbReference type="Proteomes" id="UP000013858">
    <property type="component" value="Unassembled WGS sequence"/>
</dbReference>
<dbReference type="GO" id="GO:0000156">
    <property type="term" value="F:phosphorelay response regulator activity"/>
    <property type="evidence" value="ECO:0007669"/>
    <property type="project" value="InterPro"/>
</dbReference>
<evidence type="ECO:0000313" key="6">
    <source>
        <dbReference type="Proteomes" id="UP000014197"/>
    </source>
</evidence>
<dbReference type="RefSeq" id="WP_010763098.1">
    <property type="nucleotide sequence ID" value="NZ_KB946316.1"/>
</dbReference>
<feature type="domain" description="Response regulatory" evidence="2">
    <location>
        <begin position="2"/>
        <end position="125"/>
    </location>
</feature>
<dbReference type="SMART" id="SM00850">
    <property type="entry name" value="LytTR"/>
    <property type="match status" value="1"/>
</dbReference>
<proteinExistence type="predicted"/>
<protein>
    <recommendedName>
        <fullName evidence="2">Response regulatory domain-containing protein</fullName>
    </recommendedName>
</protein>
<dbReference type="STRING" id="155618.RV06_GL001922"/>
<dbReference type="PROSITE" id="PS50110">
    <property type="entry name" value="RESPONSE_REGULATORY"/>
    <property type="match status" value="1"/>
</dbReference>
<dbReference type="Proteomes" id="UP000014197">
    <property type="component" value="Unassembled WGS sequence"/>
</dbReference>
<dbReference type="InterPro" id="IPR011006">
    <property type="entry name" value="CheY-like_superfamily"/>
</dbReference>
<dbReference type="EMBL" id="AJAR01000027">
    <property type="protein sequence ID" value="EOH92901.1"/>
    <property type="molecule type" value="Genomic_DNA"/>
</dbReference>
<keyword evidence="6" id="KW-1185">Reference proteome</keyword>
<dbReference type="Gene3D" id="3.40.50.2300">
    <property type="match status" value="1"/>
</dbReference>
<dbReference type="InterPro" id="IPR007492">
    <property type="entry name" value="LytTR_DNA-bd_dom"/>
</dbReference>
<dbReference type="GO" id="GO:0003677">
    <property type="term" value="F:DNA binding"/>
    <property type="evidence" value="ECO:0007669"/>
    <property type="project" value="InterPro"/>
</dbReference>
<dbReference type="Pfam" id="PF00072">
    <property type="entry name" value="Response_reg"/>
    <property type="match status" value="1"/>
</dbReference>
<dbReference type="PANTHER" id="PTHR37299:SF1">
    <property type="entry name" value="STAGE 0 SPORULATION PROTEIN A HOMOLOG"/>
    <property type="match status" value="1"/>
</dbReference>
<reference evidence="4 6" key="2">
    <citation type="submission" date="2013-03" db="EMBL/GenBank/DDBJ databases">
        <title>The Genome Sequence of Enterococcus haemoperoxidus BAA-382 (PacBio/Illumina hybrid assembly).</title>
        <authorList>
            <consortium name="The Broad Institute Genomics Platform"/>
            <consortium name="The Broad Institute Genome Sequencing Center for Infectious Disease"/>
            <person name="Earl A."/>
            <person name="Russ C."/>
            <person name="Gilmore M."/>
            <person name="Surin D."/>
            <person name="Walker B."/>
            <person name="Young S."/>
            <person name="Zeng Q."/>
            <person name="Gargeya S."/>
            <person name="Fitzgerald M."/>
            <person name="Haas B."/>
            <person name="Abouelleil A."/>
            <person name="Allen A.W."/>
            <person name="Alvarado L."/>
            <person name="Arachchi H.M."/>
            <person name="Berlin A.M."/>
            <person name="Chapman S.B."/>
            <person name="Gainer-Dewar J."/>
            <person name="Goldberg J."/>
            <person name="Griggs A."/>
            <person name="Gujja S."/>
            <person name="Hansen M."/>
            <person name="Howarth C."/>
            <person name="Imamovic A."/>
            <person name="Ireland A."/>
            <person name="Larimer J."/>
            <person name="McCowan C."/>
            <person name="Murphy C."/>
            <person name="Pearson M."/>
            <person name="Poon T.W."/>
            <person name="Priest M."/>
            <person name="Roberts A."/>
            <person name="Saif S."/>
            <person name="Shea T."/>
            <person name="Sisk P."/>
            <person name="Sykes S."/>
            <person name="Wortman J."/>
            <person name="Nusbaum C."/>
            <person name="Birren B."/>
        </authorList>
    </citation>
    <scope>NUCLEOTIDE SEQUENCE [LARGE SCALE GENOMIC DNA]</scope>
    <source>
        <strain evidence="4 6">ATCC BAA-382</strain>
    </source>
</reference>
<reference evidence="3 5" key="1">
    <citation type="submission" date="2013-02" db="EMBL/GenBank/DDBJ databases">
        <title>The Genome Sequence of Enterococcus haemoperoxidus BAA-382.</title>
        <authorList>
            <consortium name="The Broad Institute Genome Sequencing Platform"/>
            <consortium name="The Broad Institute Genome Sequencing Center for Infectious Disease"/>
            <person name="Earl A.M."/>
            <person name="Gilmore M.S."/>
            <person name="Lebreton F."/>
            <person name="Walker B."/>
            <person name="Young S.K."/>
            <person name="Zeng Q."/>
            <person name="Gargeya S."/>
            <person name="Fitzgerald M."/>
            <person name="Haas B."/>
            <person name="Abouelleil A."/>
            <person name="Alvarado L."/>
            <person name="Arachchi H.M."/>
            <person name="Berlin A.M."/>
            <person name="Chapman S.B."/>
            <person name="Dewar J."/>
            <person name="Goldberg J."/>
            <person name="Griggs A."/>
            <person name="Gujja S."/>
            <person name="Hansen M."/>
            <person name="Howarth C."/>
            <person name="Imamovic A."/>
            <person name="Larimer J."/>
            <person name="McCowan C."/>
            <person name="Murphy C."/>
            <person name="Neiman D."/>
            <person name="Pearson M."/>
            <person name="Priest M."/>
            <person name="Roberts A."/>
            <person name="Saif S."/>
            <person name="Shea T."/>
            <person name="Sisk P."/>
            <person name="Sykes S."/>
            <person name="Wortman J."/>
            <person name="Nusbaum C."/>
            <person name="Birren B."/>
        </authorList>
    </citation>
    <scope>NUCLEOTIDE SEQUENCE [LARGE SCALE GENOMIC DNA]</scope>
    <source>
        <strain evidence="3 5">ATCC BAA-382</strain>
    </source>
</reference>
<dbReference type="OrthoDB" id="9809318at2"/>
<evidence type="ECO:0000259" key="2">
    <source>
        <dbReference type="PROSITE" id="PS50110"/>
    </source>
</evidence>
<dbReference type="SUPFAM" id="SSF52172">
    <property type="entry name" value="CheY-like"/>
    <property type="match status" value="1"/>
</dbReference>
<evidence type="ECO:0000313" key="5">
    <source>
        <dbReference type="Proteomes" id="UP000013858"/>
    </source>
</evidence>
<accession>R2SJ58</accession>
<dbReference type="InterPro" id="IPR001789">
    <property type="entry name" value="Sig_transdc_resp-reg_receiver"/>
</dbReference>
<name>R2SJ58_9ENTE</name>
<dbReference type="PATRIC" id="fig|1158608.3.peg.2877"/>